<proteinExistence type="predicted"/>
<organism evidence="1 2">
    <name type="scientific">Scutellospora calospora</name>
    <dbReference type="NCBI Taxonomy" id="85575"/>
    <lineage>
        <taxon>Eukaryota</taxon>
        <taxon>Fungi</taxon>
        <taxon>Fungi incertae sedis</taxon>
        <taxon>Mucoromycota</taxon>
        <taxon>Glomeromycotina</taxon>
        <taxon>Glomeromycetes</taxon>
        <taxon>Diversisporales</taxon>
        <taxon>Gigasporaceae</taxon>
        <taxon>Scutellospora</taxon>
    </lineage>
</organism>
<dbReference type="EMBL" id="CAJVPM010002924">
    <property type="protein sequence ID" value="CAG8494767.1"/>
    <property type="molecule type" value="Genomic_DNA"/>
</dbReference>
<evidence type="ECO:0000313" key="2">
    <source>
        <dbReference type="Proteomes" id="UP000789860"/>
    </source>
</evidence>
<accession>A0ACA9KX09</accession>
<gene>
    <name evidence="1" type="ORF">SCALOS_LOCUS2983</name>
</gene>
<sequence length="300" mass="34626">MPNSNFLDSNCNEYVTYMTIPGSENGPYVGKFLPNYNVTSDTGDSQIHLTIMITNSSFTVTNEVSFMVMYAFDKENDNFDPYSETIVNTTNTFDLSLLDKNLYYLSQPKNDLNVYVWSFTRNIRYVLIPDILSYFGRQIYVSHPYLESTIEIVPLATANTSVNPFAELQFYSDLRSITREETEQSAITAFYIFLFGLGLISPWGIVQKSNLFKNQYKKKLLPFSMDSQLELEIKEYENDSLLKRLDNLEKRAERLEKSNQFYKECIIDTSILNSFEIDTFTNNNSSSSLMQNNNGNNSNK</sequence>
<dbReference type="Proteomes" id="UP000789860">
    <property type="component" value="Unassembled WGS sequence"/>
</dbReference>
<reference evidence="1" key="1">
    <citation type="submission" date="2021-06" db="EMBL/GenBank/DDBJ databases">
        <authorList>
            <person name="Kallberg Y."/>
            <person name="Tangrot J."/>
            <person name="Rosling A."/>
        </authorList>
    </citation>
    <scope>NUCLEOTIDE SEQUENCE</scope>
    <source>
        <strain evidence="1">AU212A</strain>
    </source>
</reference>
<comment type="caution">
    <text evidence="1">The sequence shown here is derived from an EMBL/GenBank/DDBJ whole genome shotgun (WGS) entry which is preliminary data.</text>
</comment>
<protein>
    <submittedName>
        <fullName evidence="1">9517_t:CDS:1</fullName>
    </submittedName>
</protein>
<name>A0ACA9KX09_9GLOM</name>
<evidence type="ECO:0000313" key="1">
    <source>
        <dbReference type="EMBL" id="CAG8494767.1"/>
    </source>
</evidence>
<keyword evidence="2" id="KW-1185">Reference proteome</keyword>